<dbReference type="AlphaFoldDB" id="A0A8T1KCM1"/>
<dbReference type="EMBL" id="RCMK01001306">
    <property type="protein sequence ID" value="KAG2897177.1"/>
    <property type="molecule type" value="Genomic_DNA"/>
</dbReference>
<dbReference type="Proteomes" id="UP000697107">
    <property type="component" value="Unassembled WGS sequence"/>
</dbReference>
<gene>
    <name evidence="1" type="ORF">PC117_g22826</name>
    <name evidence="2" type="ORF">PC118_g20684</name>
</gene>
<dbReference type="EMBL" id="RCML01001285">
    <property type="protein sequence ID" value="KAG2963818.1"/>
    <property type="molecule type" value="Genomic_DNA"/>
</dbReference>
<evidence type="ECO:0000313" key="3">
    <source>
        <dbReference type="Proteomes" id="UP000736787"/>
    </source>
</evidence>
<name>A0A8T1KCM1_9STRA</name>
<organism evidence="1 3">
    <name type="scientific">Phytophthora cactorum</name>
    <dbReference type="NCBI Taxonomy" id="29920"/>
    <lineage>
        <taxon>Eukaryota</taxon>
        <taxon>Sar</taxon>
        <taxon>Stramenopiles</taxon>
        <taxon>Oomycota</taxon>
        <taxon>Peronosporomycetes</taxon>
        <taxon>Peronosporales</taxon>
        <taxon>Peronosporaceae</taxon>
        <taxon>Phytophthora</taxon>
    </lineage>
</organism>
<evidence type="ECO:0000313" key="2">
    <source>
        <dbReference type="EMBL" id="KAG2963818.1"/>
    </source>
</evidence>
<sequence length="68" mass="7142">MEVSVLDMLTVVVPAHVEPHGIKTGSSSGNTFAERGSTFFQSTFGMFTGWICVSSAGPTISSKDLTDS</sequence>
<protein>
    <submittedName>
        <fullName evidence="1">Uncharacterized protein</fullName>
    </submittedName>
</protein>
<dbReference type="Proteomes" id="UP000736787">
    <property type="component" value="Unassembled WGS sequence"/>
</dbReference>
<proteinExistence type="predicted"/>
<evidence type="ECO:0000313" key="1">
    <source>
        <dbReference type="EMBL" id="KAG2897177.1"/>
    </source>
</evidence>
<accession>A0A8T1KCM1</accession>
<comment type="caution">
    <text evidence="1">The sequence shown here is derived from an EMBL/GenBank/DDBJ whole genome shotgun (WGS) entry which is preliminary data.</text>
</comment>
<reference evidence="1" key="1">
    <citation type="submission" date="2018-10" db="EMBL/GenBank/DDBJ databases">
        <title>Effector identification in a new, highly contiguous assembly of the strawberry crown rot pathogen Phytophthora cactorum.</title>
        <authorList>
            <person name="Armitage A.D."/>
            <person name="Nellist C.F."/>
            <person name="Bates H."/>
            <person name="Vickerstaff R.J."/>
            <person name="Harrison R.J."/>
        </authorList>
    </citation>
    <scope>NUCLEOTIDE SEQUENCE</scope>
    <source>
        <strain evidence="1">4040</strain>
        <strain evidence="2">P415</strain>
    </source>
</reference>